<reference evidence="23" key="2">
    <citation type="submission" date="2023-01" db="EMBL/GenBank/DDBJ databases">
        <authorList>
            <person name="Sun Q."/>
            <person name="Evtushenko L."/>
        </authorList>
    </citation>
    <scope>NUCLEOTIDE SEQUENCE</scope>
    <source>
        <strain evidence="23">VKM Ac-1401</strain>
    </source>
</reference>
<dbReference type="GO" id="GO:0005886">
    <property type="term" value="C:plasma membrane"/>
    <property type="evidence" value="ECO:0007669"/>
    <property type="project" value="UniProtKB-SubCell"/>
</dbReference>
<comment type="similarity">
    <text evidence="16">In the central section; belongs to the NarJ/NarW family.</text>
</comment>
<evidence type="ECO:0000256" key="21">
    <source>
        <dbReference type="SAM" id="Phobius"/>
    </source>
</evidence>
<feature type="transmembrane region" description="Helical" evidence="21">
    <location>
        <begin position="6"/>
        <end position="28"/>
    </location>
</feature>
<evidence type="ECO:0000256" key="7">
    <source>
        <dbReference type="ARBA" id="ARBA00022692"/>
    </source>
</evidence>
<keyword evidence="7 21" id="KW-0812">Transmembrane</keyword>
<dbReference type="NCBIfam" id="TIGR00351">
    <property type="entry name" value="narI"/>
    <property type="match status" value="1"/>
</dbReference>
<feature type="binding site" description="axial binding residue" evidence="20">
    <location>
        <position position="66"/>
    </location>
    <ligand>
        <name>heme b</name>
        <dbReference type="ChEBI" id="CHEBI:60344"/>
        <label>2</label>
    </ligand>
    <ligandPart>
        <name>Fe</name>
        <dbReference type="ChEBI" id="CHEBI:18248"/>
    </ligandPart>
</feature>
<evidence type="ECO:0000256" key="10">
    <source>
        <dbReference type="ARBA" id="ARBA00022989"/>
    </source>
</evidence>
<comment type="caution">
    <text evidence="23">The sequence shown here is derived from an EMBL/GenBank/DDBJ whole genome shotgun (WGS) entry which is preliminary data.</text>
</comment>
<evidence type="ECO:0000256" key="2">
    <source>
        <dbReference type="ARBA" id="ARBA00001970"/>
    </source>
</evidence>
<keyword evidence="12 20" id="KW-0408">Iron</keyword>
<dbReference type="FunFam" id="1.20.950.20:FF:000001">
    <property type="entry name" value="Respiratory nitrate reductase subunit gamma"/>
    <property type="match status" value="1"/>
</dbReference>
<feature type="transmembrane region" description="Helical" evidence="21">
    <location>
        <begin position="92"/>
        <end position="111"/>
    </location>
</feature>
<comment type="subcellular location">
    <subcellularLocation>
        <location evidence="3">Cell membrane</location>
        <topology evidence="3">Multi-pass membrane protein</topology>
    </subcellularLocation>
</comment>
<name>A0A9W6LYK6_9MICO</name>
<dbReference type="GO" id="GO:0009055">
    <property type="term" value="F:electron transfer activity"/>
    <property type="evidence" value="ECO:0007669"/>
    <property type="project" value="TreeGrafter"/>
</dbReference>
<evidence type="ECO:0000313" key="23">
    <source>
        <dbReference type="EMBL" id="GLJ74702.1"/>
    </source>
</evidence>
<dbReference type="InterPro" id="IPR003816">
    <property type="entry name" value="Nitrate_red_gam"/>
</dbReference>
<evidence type="ECO:0000256" key="5">
    <source>
        <dbReference type="ARBA" id="ARBA00022475"/>
    </source>
</evidence>
<evidence type="ECO:0000256" key="20">
    <source>
        <dbReference type="PIRSR" id="PIRSR603816-1"/>
    </source>
</evidence>
<proteinExistence type="inferred from homology"/>
<evidence type="ECO:0000256" key="15">
    <source>
        <dbReference type="ARBA" id="ARBA00056200"/>
    </source>
</evidence>
<dbReference type="PANTHER" id="PTHR30598">
    <property type="entry name" value="NITRATE REDUCTASE PRIVATE CHAPERONE, REDOX ENZYME MATURATION PROTEIN REMP FAMILY"/>
    <property type="match status" value="1"/>
</dbReference>
<dbReference type="GO" id="GO:0008940">
    <property type="term" value="F:nitrate reductase activity"/>
    <property type="evidence" value="ECO:0007669"/>
    <property type="project" value="InterPro"/>
</dbReference>
<feature type="transmembrane region" description="Helical" evidence="21">
    <location>
        <begin position="194"/>
        <end position="223"/>
    </location>
</feature>
<keyword evidence="10 21" id="KW-1133">Transmembrane helix</keyword>
<dbReference type="GO" id="GO:0019645">
    <property type="term" value="P:anaerobic electron transport chain"/>
    <property type="evidence" value="ECO:0007669"/>
    <property type="project" value="TreeGrafter"/>
</dbReference>
<dbReference type="PANTHER" id="PTHR30598:SF3">
    <property type="entry name" value="RESPIRATORY NITRATE REDUCTASE 1 GAMMA CHAIN"/>
    <property type="match status" value="1"/>
</dbReference>
<accession>A0A9W6LYK6</accession>
<dbReference type="InterPro" id="IPR023234">
    <property type="entry name" value="NarG-like_domain"/>
</dbReference>
<dbReference type="GO" id="GO:0046872">
    <property type="term" value="F:metal ion binding"/>
    <property type="evidence" value="ECO:0007669"/>
    <property type="project" value="UniProtKB-KW"/>
</dbReference>
<dbReference type="InterPro" id="IPR036197">
    <property type="entry name" value="NarG-like_sf"/>
</dbReference>
<keyword evidence="8" id="KW-0479">Metal-binding</keyword>
<evidence type="ECO:0000256" key="17">
    <source>
        <dbReference type="ARBA" id="ARBA00061196"/>
    </source>
</evidence>
<evidence type="ECO:0000256" key="19">
    <source>
        <dbReference type="ARBA" id="ARBA00071287"/>
    </source>
</evidence>
<keyword evidence="14 21" id="KW-0472">Membrane</keyword>
<keyword evidence="9" id="KW-0249">Electron transport</keyword>
<evidence type="ECO:0000256" key="12">
    <source>
        <dbReference type="ARBA" id="ARBA00023004"/>
    </source>
</evidence>
<evidence type="ECO:0000256" key="13">
    <source>
        <dbReference type="ARBA" id="ARBA00023063"/>
    </source>
</evidence>
<reference evidence="23" key="1">
    <citation type="journal article" date="2014" name="Int. J. Syst. Evol. Microbiol.">
        <title>Complete genome sequence of Corynebacterium casei LMG S-19264T (=DSM 44701T), isolated from a smear-ripened cheese.</title>
        <authorList>
            <consortium name="US DOE Joint Genome Institute (JGI-PGF)"/>
            <person name="Walter F."/>
            <person name="Albersmeier A."/>
            <person name="Kalinowski J."/>
            <person name="Ruckert C."/>
        </authorList>
    </citation>
    <scope>NUCLEOTIDE SEQUENCE</scope>
    <source>
        <strain evidence="23">VKM Ac-1401</strain>
    </source>
</reference>
<dbReference type="GO" id="GO:0020037">
    <property type="term" value="F:heme binding"/>
    <property type="evidence" value="ECO:0007669"/>
    <property type="project" value="TreeGrafter"/>
</dbReference>
<keyword evidence="5" id="KW-1003">Cell membrane</keyword>
<keyword evidence="4" id="KW-0813">Transport</keyword>
<evidence type="ECO:0000256" key="3">
    <source>
        <dbReference type="ARBA" id="ARBA00004651"/>
    </source>
</evidence>
<evidence type="ECO:0000256" key="9">
    <source>
        <dbReference type="ARBA" id="ARBA00022982"/>
    </source>
</evidence>
<evidence type="ECO:0000256" key="6">
    <source>
        <dbReference type="ARBA" id="ARBA00022617"/>
    </source>
</evidence>
<sequence>MTALPLIVWVVVPYVAAAFFVGGHVWRLRGIRSTGARRPVPADGGRLRRLGSPLFHVGVLMVIAGHAVGMLIPSAWLDAIGIDERIYHPVATWLGMGAAAITLAGLAILLARPRPLPHSRPASASRRRPMTAMDVAMFALLSATLVFGTVATVQFQVFGAGYEYRGSVAPWMRSLLALQPQPALMADVPLMFQLHILSAVLLFAVWPFTRLIHVVGVPLALLVRRRGVYRSGGTRPARR</sequence>
<comment type="similarity">
    <text evidence="18">In the N-terminal section; belongs to the nitrate reductase alpha subunit family.</text>
</comment>
<dbReference type="EMBL" id="BSEN01000001">
    <property type="protein sequence ID" value="GLJ74702.1"/>
    <property type="molecule type" value="Genomic_DNA"/>
</dbReference>
<evidence type="ECO:0000256" key="4">
    <source>
        <dbReference type="ARBA" id="ARBA00022448"/>
    </source>
</evidence>
<dbReference type="GO" id="GO:0042128">
    <property type="term" value="P:nitrate assimilation"/>
    <property type="evidence" value="ECO:0007669"/>
    <property type="project" value="UniProtKB-KW"/>
</dbReference>
<comment type="cofactor">
    <cofactor evidence="1">
        <name>Mo-bis(molybdopterin guanine dinucleotide)</name>
        <dbReference type="ChEBI" id="CHEBI:60539"/>
    </cofactor>
</comment>
<keyword evidence="11" id="KW-0560">Oxidoreductase</keyword>
<gene>
    <name evidence="23" type="ORF">GCM10017584_02750</name>
</gene>
<dbReference type="InterPro" id="IPR051936">
    <property type="entry name" value="Heme-iron_electron_transfer"/>
</dbReference>
<comment type="function">
    <text evidence="15">Does not seem to have nitrate reductase activity.</text>
</comment>
<feature type="binding site" description="axial binding residue" evidence="20">
    <location>
        <position position="195"/>
    </location>
    <ligand>
        <name>heme b</name>
        <dbReference type="ChEBI" id="CHEBI:60344"/>
        <label>1</label>
    </ligand>
    <ligandPart>
        <name>Fe</name>
        <dbReference type="ChEBI" id="CHEBI:18248"/>
    </ligandPart>
</feature>
<evidence type="ECO:0000256" key="14">
    <source>
        <dbReference type="ARBA" id="ARBA00023136"/>
    </source>
</evidence>
<evidence type="ECO:0000256" key="16">
    <source>
        <dbReference type="ARBA" id="ARBA00061095"/>
    </source>
</evidence>
<evidence type="ECO:0000256" key="8">
    <source>
        <dbReference type="ARBA" id="ARBA00022723"/>
    </source>
</evidence>
<evidence type="ECO:0000256" key="11">
    <source>
        <dbReference type="ARBA" id="ARBA00023002"/>
    </source>
</evidence>
<dbReference type="GO" id="GO:0009325">
    <property type="term" value="C:nitrate reductase complex"/>
    <property type="evidence" value="ECO:0007669"/>
    <property type="project" value="InterPro"/>
</dbReference>
<feature type="binding site" description="axial binding residue" evidence="20">
    <location>
        <position position="213"/>
    </location>
    <ligand>
        <name>heme b</name>
        <dbReference type="ChEBI" id="CHEBI:60344"/>
        <label>1</label>
    </ligand>
    <ligandPart>
        <name>Fe</name>
        <dbReference type="ChEBI" id="CHEBI:18248"/>
    </ligandPart>
</feature>
<organism evidence="23 24">
    <name type="scientific">Leifsonia poae</name>
    <dbReference type="NCBI Taxonomy" id="110933"/>
    <lineage>
        <taxon>Bacteria</taxon>
        <taxon>Bacillati</taxon>
        <taxon>Actinomycetota</taxon>
        <taxon>Actinomycetes</taxon>
        <taxon>Micrococcales</taxon>
        <taxon>Microbacteriaceae</taxon>
        <taxon>Leifsonia</taxon>
    </lineage>
</organism>
<evidence type="ECO:0000313" key="24">
    <source>
        <dbReference type="Proteomes" id="UP001142372"/>
    </source>
</evidence>
<keyword evidence="6 20" id="KW-0349">Heme</keyword>
<dbReference type="AlphaFoldDB" id="A0A9W6LYK6"/>
<dbReference type="Pfam" id="PF02665">
    <property type="entry name" value="Nitrate_red_gam"/>
    <property type="match status" value="1"/>
</dbReference>
<dbReference type="SUPFAM" id="SSF103501">
    <property type="entry name" value="Respiratory nitrate reductase 1 gamma chain"/>
    <property type="match status" value="1"/>
</dbReference>
<keyword evidence="24" id="KW-1185">Reference proteome</keyword>
<feature type="transmembrane region" description="Helical" evidence="21">
    <location>
        <begin position="54"/>
        <end position="72"/>
    </location>
</feature>
<comment type="similarity">
    <text evidence="17">In the C-terminal section; belongs to the nitrate reductase gamma subunit family.</text>
</comment>
<comment type="cofactor">
    <cofactor evidence="2">
        <name>heme b</name>
        <dbReference type="ChEBI" id="CHEBI:60344"/>
    </cofactor>
</comment>
<feature type="transmembrane region" description="Helical" evidence="21">
    <location>
        <begin position="132"/>
        <end position="155"/>
    </location>
</feature>
<keyword evidence="13" id="KW-0534">Nitrate assimilation</keyword>
<evidence type="ECO:0000256" key="1">
    <source>
        <dbReference type="ARBA" id="ARBA00001942"/>
    </source>
</evidence>
<evidence type="ECO:0000259" key="22">
    <source>
        <dbReference type="Pfam" id="PF02665"/>
    </source>
</evidence>
<protein>
    <recommendedName>
        <fullName evidence="19">Nitrate reductase-like protein NarX</fullName>
    </recommendedName>
</protein>
<feature type="domain" description="NarG-like" evidence="22">
    <location>
        <begin position="7"/>
        <end position="231"/>
    </location>
</feature>
<dbReference type="RefSeq" id="WP_271175401.1">
    <property type="nucleotide sequence ID" value="NZ_BAAAJO010000001.1"/>
</dbReference>
<feature type="binding site" description="axial binding residue" evidence="20">
    <location>
        <position position="56"/>
    </location>
    <ligand>
        <name>heme b</name>
        <dbReference type="ChEBI" id="CHEBI:60344"/>
        <label>1</label>
    </ligand>
    <ligandPart>
        <name>Fe</name>
        <dbReference type="ChEBI" id="CHEBI:18248"/>
    </ligandPart>
</feature>
<dbReference type="Gene3D" id="1.20.950.20">
    <property type="entry name" value="Transmembrane di-heme cytochromes, Chain C"/>
    <property type="match status" value="1"/>
</dbReference>
<evidence type="ECO:0000256" key="18">
    <source>
        <dbReference type="ARBA" id="ARBA00061480"/>
    </source>
</evidence>
<dbReference type="Proteomes" id="UP001142372">
    <property type="component" value="Unassembled WGS sequence"/>
</dbReference>